<protein>
    <submittedName>
        <fullName evidence="9">ComEC/Rec2 family competence protein</fullName>
    </submittedName>
</protein>
<dbReference type="EMBL" id="CP108021">
    <property type="protein sequence ID" value="WUM21216.1"/>
    <property type="molecule type" value="Genomic_DNA"/>
</dbReference>
<accession>A0AAU4K576</accession>
<evidence type="ECO:0000256" key="2">
    <source>
        <dbReference type="ARBA" id="ARBA00022475"/>
    </source>
</evidence>
<dbReference type="InterPro" id="IPR052159">
    <property type="entry name" value="Competence_DNA_uptake"/>
</dbReference>
<sequence>MTTVAAEASSPETAPAVTDLRLIAPAVGCWAVTVVGVVAPPTVTGSVTAMTGVVAGVGAMAVRRGGLRPAVAEVVLILVATAGITAGFGTAITIRAAYVAASPMAAPELVGHKVTAAVTVVDDARTLRGPGPPRVRIAVRAAPVRSGGAPVAATLTAPQDGWADLVPGQRAVAVVAVDRPYRSDLTAAALRTTTPPRAVAPPPRHQIWATAVRTRLAELARRQLPAAESGLLPGLVVGDTEGLPDDVVDEFRTAGLTHLLAVSGANFAIIAGAVLLVLRVCGTPRTPAALLTMVVLGCFVVVVRPSPSVVRAALMGLVGLIALVAERRTAAVPALAVAVLGVLIIWPAMAVDPGFALSVAATAGLIALAPPIRTWLCDRGCPRVLAELLAVAVAAQIVTIPLVVMIAGSLGPVGVLANIAVAPAVPLITVLGTLAAAVAGVSTVTAAVLVRLCEPSLWWMVRVADVAARVPGATIAVPDGVGGAALAAVVVLVVVFAVRSVARAVSRSARGSPPGERRWSPVRCWSHVTAVWQHDRRERPTAPAAGRRRLPGRTRDGRRPRRGDRRGRGRRPAGDPRARR</sequence>
<feature type="transmembrane region" description="Helical" evidence="7">
    <location>
        <begin position="285"/>
        <end position="303"/>
    </location>
</feature>
<dbReference type="PANTHER" id="PTHR30619:SF7">
    <property type="entry name" value="BETA-LACTAMASE DOMAIN PROTEIN"/>
    <property type="match status" value="1"/>
</dbReference>
<keyword evidence="10" id="KW-1185">Reference proteome</keyword>
<dbReference type="RefSeq" id="WP_328858344.1">
    <property type="nucleotide sequence ID" value="NZ_CP108021.1"/>
</dbReference>
<proteinExistence type="predicted"/>
<keyword evidence="3 7" id="KW-0812">Transmembrane</keyword>
<evidence type="ECO:0000313" key="9">
    <source>
        <dbReference type="EMBL" id="WUM21216.1"/>
    </source>
</evidence>
<reference evidence="9 10" key="1">
    <citation type="submission" date="2022-10" db="EMBL/GenBank/DDBJ databases">
        <title>The complete genomes of actinobacterial strains from the NBC collection.</title>
        <authorList>
            <person name="Joergensen T.S."/>
            <person name="Alvarez Arevalo M."/>
            <person name="Sterndorff E.B."/>
            <person name="Faurdal D."/>
            <person name="Vuksanovic O."/>
            <person name="Mourched A.-S."/>
            <person name="Charusanti P."/>
            <person name="Shaw S."/>
            <person name="Blin K."/>
            <person name="Weber T."/>
        </authorList>
    </citation>
    <scope>NUCLEOTIDE SEQUENCE [LARGE SCALE GENOMIC DNA]</scope>
    <source>
        <strain evidence="9 10">NBC_00319</strain>
    </source>
</reference>
<dbReference type="AlphaFoldDB" id="A0AAU4K576"/>
<keyword evidence="5 7" id="KW-0472">Membrane</keyword>
<feature type="transmembrane region" description="Helical" evidence="7">
    <location>
        <begin position="427"/>
        <end position="450"/>
    </location>
</feature>
<evidence type="ECO:0000256" key="5">
    <source>
        <dbReference type="ARBA" id="ARBA00023136"/>
    </source>
</evidence>
<feature type="transmembrane region" description="Helical" evidence="7">
    <location>
        <begin position="20"/>
        <end position="39"/>
    </location>
</feature>
<feature type="transmembrane region" description="Helical" evidence="7">
    <location>
        <begin position="332"/>
        <end position="349"/>
    </location>
</feature>
<evidence type="ECO:0000259" key="8">
    <source>
        <dbReference type="Pfam" id="PF03772"/>
    </source>
</evidence>
<dbReference type="NCBIfam" id="TIGR00360">
    <property type="entry name" value="ComEC_N-term"/>
    <property type="match status" value="1"/>
</dbReference>
<keyword evidence="2" id="KW-1003">Cell membrane</keyword>
<feature type="transmembrane region" description="Helical" evidence="7">
    <location>
        <begin position="483"/>
        <end position="502"/>
    </location>
</feature>
<comment type="subcellular location">
    <subcellularLocation>
        <location evidence="1">Cell membrane</location>
        <topology evidence="1">Multi-pass membrane protein</topology>
    </subcellularLocation>
</comment>
<feature type="transmembrane region" description="Helical" evidence="7">
    <location>
        <begin position="384"/>
        <end position="407"/>
    </location>
</feature>
<evidence type="ECO:0000256" key="6">
    <source>
        <dbReference type="SAM" id="MobiDB-lite"/>
    </source>
</evidence>
<feature type="transmembrane region" description="Helical" evidence="7">
    <location>
        <begin position="355"/>
        <end position="372"/>
    </location>
</feature>
<dbReference type="GO" id="GO:0005886">
    <property type="term" value="C:plasma membrane"/>
    <property type="evidence" value="ECO:0007669"/>
    <property type="project" value="UniProtKB-SubCell"/>
</dbReference>
<evidence type="ECO:0000313" key="10">
    <source>
        <dbReference type="Proteomes" id="UP001432128"/>
    </source>
</evidence>
<feature type="transmembrane region" description="Helical" evidence="7">
    <location>
        <begin position="309"/>
        <end position="325"/>
    </location>
</feature>
<feature type="region of interest" description="Disordered" evidence="6">
    <location>
        <begin position="535"/>
        <end position="580"/>
    </location>
</feature>
<dbReference type="KEGG" id="whr:OG579_05285"/>
<gene>
    <name evidence="9" type="ORF">OG579_05285</name>
</gene>
<feature type="domain" description="ComEC/Rec2-related protein" evidence="8">
    <location>
        <begin position="235"/>
        <end position="499"/>
    </location>
</feature>
<keyword evidence="4 7" id="KW-1133">Transmembrane helix</keyword>
<dbReference type="Pfam" id="PF03772">
    <property type="entry name" value="Competence"/>
    <property type="match status" value="1"/>
</dbReference>
<dbReference type="Proteomes" id="UP001432128">
    <property type="component" value="Chromosome"/>
</dbReference>
<organism evidence="9 10">
    <name type="scientific">Williamsia herbipolensis</name>
    <dbReference type="NCBI Taxonomy" id="1603258"/>
    <lineage>
        <taxon>Bacteria</taxon>
        <taxon>Bacillati</taxon>
        <taxon>Actinomycetota</taxon>
        <taxon>Actinomycetes</taxon>
        <taxon>Mycobacteriales</taxon>
        <taxon>Nocardiaceae</taxon>
        <taxon>Williamsia</taxon>
    </lineage>
</organism>
<feature type="transmembrane region" description="Helical" evidence="7">
    <location>
        <begin position="45"/>
        <end position="62"/>
    </location>
</feature>
<name>A0AAU4K576_9NOCA</name>
<evidence type="ECO:0000256" key="4">
    <source>
        <dbReference type="ARBA" id="ARBA00022989"/>
    </source>
</evidence>
<dbReference type="PANTHER" id="PTHR30619">
    <property type="entry name" value="DNA INTERNALIZATION/COMPETENCE PROTEIN COMEC/REC2"/>
    <property type="match status" value="1"/>
</dbReference>
<feature type="transmembrane region" description="Helical" evidence="7">
    <location>
        <begin position="256"/>
        <end position="278"/>
    </location>
</feature>
<feature type="transmembrane region" description="Helical" evidence="7">
    <location>
        <begin position="74"/>
        <end position="98"/>
    </location>
</feature>
<evidence type="ECO:0000256" key="7">
    <source>
        <dbReference type="SAM" id="Phobius"/>
    </source>
</evidence>
<dbReference type="InterPro" id="IPR004477">
    <property type="entry name" value="ComEC_N"/>
</dbReference>
<evidence type="ECO:0000256" key="3">
    <source>
        <dbReference type="ARBA" id="ARBA00022692"/>
    </source>
</evidence>
<feature type="compositionally biased region" description="Basic residues" evidence="6">
    <location>
        <begin position="546"/>
        <end position="571"/>
    </location>
</feature>
<evidence type="ECO:0000256" key="1">
    <source>
        <dbReference type="ARBA" id="ARBA00004651"/>
    </source>
</evidence>